<dbReference type="EMBL" id="CP000853">
    <property type="protein sequence ID" value="ABW20053.1"/>
    <property type="molecule type" value="Genomic_DNA"/>
</dbReference>
<name>A8MJS1_ALKOO</name>
<evidence type="ECO:0000313" key="2">
    <source>
        <dbReference type="EMBL" id="ABW20053.1"/>
    </source>
</evidence>
<gene>
    <name evidence="2" type="ordered locus">Clos_2522</name>
</gene>
<keyword evidence="3" id="KW-1185">Reference proteome</keyword>
<dbReference type="HOGENOM" id="CLU_132586_1_1_9"/>
<dbReference type="RefSeq" id="WP_012160360.1">
    <property type="nucleotide sequence ID" value="NC_009922.1"/>
</dbReference>
<dbReference type="Pfam" id="PF05130">
    <property type="entry name" value="FlgN"/>
    <property type="match status" value="1"/>
</dbReference>
<dbReference type="SUPFAM" id="SSF140566">
    <property type="entry name" value="FlgN-like"/>
    <property type="match status" value="1"/>
</dbReference>
<dbReference type="InterPro" id="IPR036679">
    <property type="entry name" value="FlgN-like_sf"/>
</dbReference>
<dbReference type="Gene3D" id="1.20.58.300">
    <property type="entry name" value="FlgN-like"/>
    <property type="match status" value="1"/>
</dbReference>
<proteinExistence type="predicted"/>
<evidence type="ECO:0008006" key="4">
    <source>
        <dbReference type="Google" id="ProtNLM"/>
    </source>
</evidence>
<dbReference type="KEGG" id="aoe:Clos_2522"/>
<dbReference type="OrthoDB" id="1680765at2"/>
<protein>
    <recommendedName>
        <fullName evidence="4">FlgN family protein</fullName>
    </recommendedName>
</protein>
<dbReference type="Proteomes" id="UP000000269">
    <property type="component" value="Chromosome"/>
</dbReference>
<accession>A8MJS1</accession>
<evidence type="ECO:0000313" key="3">
    <source>
        <dbReference type="Proteomes" id="UP000000269"/>
    </source>
</evidence>
<dbReference type="InterPro" id="IPR007809">
    <property type="entry name" value="FlgN-like"/>
</dbReference>
<keyword evidence="1" id="KW-1005">Bacterial flagellum biogenesis</keyword>
<sequence>MKSIEQLKETLVKENQLYSQVLRLAEEKTKVIKSKDLKTLENITKKEQQFIMTMGTFERIRRSILTNVAEELNIAEIDSVSELLLFIDEAEGKEIDGLRNELLETIQSLKNTNKANEKLLNQSLEYVNFSLEMLTRVPEDGNRYSNKAEENKEIKPINFFDMKV</sequence>
<dbReference type="GO" id="GO:0044780">
    <property type="term" value="P:bacterial-type flagellum assembly"/>
    <property type="evidence" value="ECO:0007669"/>
    <property type="project" value="InterPro"/>
</dbReference>
<dbReference type="STRING" id="350688.Clos_2522"/>
<reference evidence="3" key="1">
    <citation type="submission" date="2007-10" db="EMBL/GenBank/DDBJ databases">
        <title>Complete genome of Alkaliphilus oremlandii OhILAs.</title>
        <authorList>
            <person name="Copeland A."/>
            <person name="Lucas S."/>
            <person name="Lapidus A."/>
            <person name="Barry K."/>
            <person name="Detter J.C."/>
            <person name="Glavina del Rio T."/>
            <person name="Hammon N."/>
            <person name="Israni S."/>
            <person name="Dalin E."/>
            <person name="Tice H."/>
            <person name="Pitluck S."/>
            <person name="Chain P."/>
            <person name="Malfatti S."/>
            <person name="Shin M."/>
            <person name="Vergez L."/>
            <person name="Schmutz J."/>
            <person name="Larimer F."/>
            <person name="Land M."/>
            <person name="Hauser L."/>
            <person name="Kyrpides N."/>
            <person name="Mikhailova N."/>
            <person name="Stolz J.F."/>
            <person name="Dawson A."/>
            <person name="Fisher E."/>
            <person name="Crable B."/>
            <person name="Perera E."/>
            <person name="Lisak J."/>
            <person name="Ranganathan M."/>
            <person name="Basu P."/>
            <person name="Richardson P."/>
        </authorList>
    </citation>
    <scope>NUCLEOTIDE SEQUENCE [LARGE SCALE GENOMIC DNA]</scope>
    <source>
        <strain evidence="3">OhILAs</strain>
    </source>
</reference>
<evidence type="ECO:0000256" key="1">
    <source>
        <dbReference type="ARBA" id="ARBA00022795"/>
    </source>
</evidence>
<organism evidence="2 3">
    <name type="scientific">Alkaliphilus oremlandii (strain OhILAs)</name>
    <name type="common">Clostridium oremlandii (strain OhILAs)</name>
    <dbReference type="NCBI Taxonomy" id="350688"/>
    <lineage>
        <taxon>Bacteria</taxon>
        <taxon>Bacillati</taxon>
        <taxon>Bacillota</taxon>
        <taxon>Clostridia</taxon>
        <taxon>Peptostreptococcales</taxon>
        <taxon>Natronincolaceae</taxon>
        <taxon>Alkaliphilus</taxon>
    </lineage>
</organism>
<dbReference type="AlphaFoldDB" id="A8MJS1"/>